<evidence type="ECO:0000256" key="9">
    <source>
        <dbReference type="ARBA" id="ARBA00023055"/>
    </source>
</evidence>
<dbReference type="Gene3D" id="1.20.1250.20">
    <property type="entry name" value="MFS general substrate transporter like domains"/>
    <property type="match status" value="1"/>
</dbReference>
<evidence type="ECO:0000256" key="1">
    <source>
        <dbReference type="ARBA" id="ARBA00004371"/>
    </source>
</evidence>
<dbReference type="EMBL" id="CABD030024259">
    <property type="status" value="NOT_ANNOTATED_CDS"/>
    <property type="molecule type" value="Genomic_DNA"/>
</dbReference>
<dbReference type="GeneTree" id="ENSGT01150000286901"/>
<evidence type="ECO:0000256" key="15">
    <source>
        <dbReference type="ARBA" id="ARBA00036345"/>
    </source>
</evidence>
<comment type="catalytic activity">
    <reaction evidence="19">
        <text>prostaglandin E1(out) + 2 (S)-lactate(in) = prostaglandin E1(in) + 2 (S)-lactate(out)</text>
        <dbReference type="Rhea" id="RHEA:74395"/>
        <dbReference type="ChEBI" id="CHEBI:16651"/>
        <dbReference type="ChEBI" id="CHEBI:57397"/>
    </reaction>
</comment>
<dbReference type="SUPFAM" id="SSF103473">
    <property type="entry name" value="MFS general substrate transporter"/>
    <property type="match status" value="1"/>
</dbReference>
<evidence type="ECO:0000256" key="2">
    <source>
        <dbReference type="ARBA" id="ARBA00004496"/>
    </source>
</evidence>
<evidence type="ECO:0000256" key="18">
    <source>
        <dbReference type="ARBA" id="ARBA00051244"/>
    </source>
</evidence>
<dbReference type="GO" id="GO:0006811">
    <property type="term" value="P:monoatomic ion transport"/>
    <property type="evidence" value="ECO:0007669"/>
    <property type="project" value="UniProtKB-KW"/>
</dbReference>
<dbReference type="Gene3D" id="3.30.60.30">
    <property type="match status" value="1"/>
</dbReference>
<comment type="catalytic activity">
    <reaction evidence="17">
        <text>prostaglandin E3(out) + 2 (S)-lactate(in) = prostaglandin E3(in) + 2 (S)-lactate(out)</text>
        <dbReference type="Rhea" id="RHEA:74351"/>
        <dbReference type="ChEBI" id="CHEBI:16651"/>
        <dbReference type="ChEBI" id="CHEBI:133132"/>
    </reaction>
</comment>
<dbReference type="InterPro" id="IPR036058">
    <property type="entry name" value="Kazal_dom_sf"/>
</dbReference>
<dbReference type="SUPFAM" id="SSF100895">
    <property type="entry name" value="Kazal-type serine protease inhibitors"/>
    <property type="match status" value="1"/>
</dbReference>
<sequence length="565" mass="61525">QILCPLLGSSLGSHIGLSSRNLTGPSLFPQVFVLCQGLLQLCQLLYSAYFKSSLTTIEKRFGLSSSSSGLISSLNEISNAILIIFVSYFGSRVHRPRLIGIGGLFLAAGAFILTLPHFLSEPYQYTLASTAILFAISVFGPAFGYLLGSVMLQIFVDYGRVNTAAVNLVPGDPRWIGAWWLGLLISSALLVLTSFPFFFFPRAMPIGAKRAPATADEARKLEEAKSRGSLVDFIKRFPCIFLRLLMNPLFVLVVLAQCTFSSVIAGLSTFLNKFLEKQYGTSAAYANFLIGAVNLPAAALGMLFGGILMKRFVFSLQTIPRVATTIITISMILCIPLFFMGCSTPTVAEVYPPSTSSSIHPQSPACRRDCSCPDSIFHPVCGDNGIEYLSPCHAGCSNINMSSATSKQLIYLNCSCVTGGSASAKTGSCPVPCAHFLLPAIFLISFVSLIACISHNPLYMMVLRVVNQEEKSFAIGVQFLLMRLLAWLPSPALYGLTIDHSCIRWNSLCLGRRGACAYYDNDALRDRYLGLQMGYKALGMLLLCFISWRVKKNKEYNVQKAAGLI</sequence>
<reference evidence="25 26" key="2">
    <citation type="journal article" date="2012" name="Nature">
        <title>Insights into hominid evolution from the gorilla genome sequence.</title>
        <authorList>
            <person name="Scally A."/>
            <person name="Dutheil J.Y."/>
            <person name="Hillier L.W."/>
            <person name="Jordan G.E."/>
            <person name="Goodhead I."/>
            <person name="Herrero J."/>
            <person name="Hobolth A."/>
            <person name="Lappalainen T."/>
            <person name="Mailund T."/>
            <person name="Marques-Bonet T."/>
            <person name="McCarthy S."/>
            <person name="Montgomery S.H."/>
            <person name="Schwalie P.C."/>
            <person name="Tang Y.A."/>
            <person name="Ward M.C."/>
            <person name="Xue Y."/>
            <person name="Yngvadottir B."/>
            <person name="Alkan C."/>
            <person name="Andersen L.N."/>
            <person name="Ayub Q."/>
            <person name="Ball E.V."/>
            <person name="Beal K."/>
            <person name="Bradley B.J."/>
            <person name="Chen Y."/>
            <person name="Clee C.M."/>
            <person name="Fitzgerald S."/>
            <person name="Graves T.A."/>
            <person name="Gu Y."/>
            <person name="Heath P."/>
            <person name="Heger A."/>
            <person name="Karakoc E."/>
            <person name="Kolb-Kokocinski A."/>
            <person name="Laird G.K."/>
            <person name="Lunter G."/>
            <person name="Meader S."/>
            <person name="Mort M."/>
            <person name="Mullikin J.C."/>
            <person name="Munch K."/>
            <person name="O'Connor T.D."/>
            <person name="Phillips A.D."/>
            <person name="Prado-Martinez J."/>
            <person name="Rogers A.S."/>
            <person name="Sajjadian S."/>
            <person name="Schmidt D."/>
            <person name="Shaw K."/>
            <person name="Simpson J.T."/>
            <person name="Stenson P.D."/>
            <person name="Turner D.J."/>
            <person name="Vigilant L."/>
            <person name="Vilella A.J."/>
            <person name="Whitener W."/>
            <person name="Zhu B."/>
            <person name="Cooper D.N."/>
            <person name="de Jong P."/>
            <person name="Dermitzakis E.T."/>
            <person name="Eichler E.E."/>
            <person name="Flicek P."/>
            <person name="Goldman N."/>
            <person name="Mundy N.I."/>
            <person name="Ning Z."/>
            <person name="Odom D.T."/>
            <person name="Ponting C.P."/>
            <person name="Quail M.A."/>
            <person name="Ryder O.A."/>
            <person name="Searle S.M."/>
            <person name="Warren W.C."/>
            <person name="Wilson R.K."/>
            <person name="Schierup M.H."/>
            <person name="Rogers J."/>
            <person name="Tyler-Smith C."/>
            <person name="Durbin R."/>
        </authorList>
    </citation>
    <scope>NUCLEOTIDE SEQUENCE [LARGE SCALE GENOMIC DNA]</scope>
</reference>
<dbReference type="NCBIfam" id="TIGR00805">
    <property type="entry name" value="oat"/>
    <property type="match status" value="1"/>
</dbReference>
<evidence type="ECO:0000256" key="16">
    <source>
        <dbReference type="ARBA" id="ARBA00050250"/>
    </source>
</evidence>
<organism evidence="25 26">
    <name type="scientific">Gorilla gorilla gorilla</name>
    <name type="common">Western lowland gorilla</name>
    <dbReference type="NCBI Taxonomy" id="9595"/>
    <lineage>
        <taxon>Eukaryota</taxon>
        <taxon>Metazoa</taxon>
        <taxon>Chordata</taxon>
        <taxon>Craniata</taxon>
        <taxon>Vertebrata</taxon>
        <taxon>Euteleostomi</taxon>
        <taxon>Mammalia</taxon>
        <taxon>Eutheria</taxon>
        <taxon>Euarchontoglires</taxon>
        <taxon>Primates</taxon>
        <taxon>Haplorrhini</taxon>
        <taxon>Catarrhini</taxon>
        <taxon>Hominidae</taxon>
        <taxon>Gorilla</taxon>
    </lineage>
</organism>
<keyword evidence="11" id="KW-1015">Disulfide bond</keyword>
<comment type="similarity">
    <text evidence="3 23">Belongs to the organo anion transporter (TC 2.A.60) family.</text>
</comment>
<feature type="transmembrane region" description="Helical" evidence="23">
    <location>
        <begin position="321"/>
        <end position="340"/>
    </location>
</feature>
<dbReference type="Pfam" id="PF07648">
    <property type="entry name" value="Kazal_2"/>
    <property type="match status" value="1"/>
</dbReference>
<evidence type="ECO:0000256" key="8">
    <source>
        <dbReference type="ARBA" id="ARBA00022989"/>
    </source>
</evidence>
<dbReference type="Ensembl" id="ENSGGOT00000068666.1">
    <property type="protein sequence ID" value="ENSGGOP00000032312.1"/>
    <property type="gene ID" value="ENSGGOG00000010727.3"/>
</dbReference>
<feature type="transmembrane region" description="Helical" evidence="23">
    <location>
        <begin position="176"/>
        <end position="200"/>
    </location>
</feature>
<gene>
    <name evidence="25" type="primary">SLCO2A1</name>
</gene>
<dbReference type="Proteomes" id="UP000001519">
    <property type="component" value="Chromosome 3"/>
</dbReference>
<reference evidence="25" key="4">
    <citation type="submission" date="2025-09" db="UniProtKB">
        <authorList>
            <consortium name="Ensembl"/>
        </authorList>
    </citation>
    <scope>IDENTIFICATION</scope>
</reference>
<evidence type="ECO:0000256" key="19">
    <source>
        <dbReference type="ARBA" id="ARBA00051377"/>
    </source>
</evidence>
<evidence type="ECO:0000256" key="14">
    <source>
        <dbReference type="ARBA" id="ARBA00034696"/>
    </source>
</evidence>
<dbReference type="PROSITE" id="PS51465">
    <property type="entry name" value="KAZAL_2"/>
    <property type="match status" value="1"/>
</dbReference>
<keyword evidence="6" id="KW-0963">Cytoplasm</keyword>
<keyword evidence="8 23" id="KW-1133">Transmembrane helix</keyword>
<evidence type="ECO:0000256" key="5">
    <source>
        <dbReference type="ARBA" id="ARBA00022475"/>
    </source>
</evidence>
<keyword evidence="23" id="KW-0406">Ion transport</keyword>
<evidence type="ECO:0000256" key="17">
    <source>
        <dbReference type="ARBA" id="ARBA00051040"/>
    </source>
</evidence>
<keyword evidence="9" id="KW-0445">Lipid transport</keyword>
<evidence type="ECO:0000256" key="20">
    <source>
        <dbReference type="ARBA" id="ARBA00051870"/>
    </source>
</evidence>
<evidence type="ECO:0000256" key="6">
    <source>
        <dbReference type="ARBA" id="ARBA00022490"/>
    </source>
</evidence>
<comment type="catalytic activity">
    <reaction evidence="21">
        <text>prostaglandin D2(out) + 2 (S)-lactate(in) = prostaglandin D2(in) + 2 (S)-lactate(out)</text>
        <dbReference type="Rhea" id="RHEA:74403"/>
        <dbReference type="ChEBI" id="CHEBI:16651"/>
        <dbReference type="ChEBI" id="CHEBI:57406"/>
    </reaction>
</comment>
<proteinExistence type="inferred from homology"/>
<evidence type="ECO:0000313" key="25">
    <source>
        <dbReference type="Ensembl" id="ENSGGOP00000032312.1"/>
    </source>
</evidence>
<dbReference type="Pfam" id="PF03137">
    <property type="entry name" value="OATP"/>
    <property type="match status" value="2"/>
</dbReference>
<keyword evidence="10 23" id="KW-0472">Membrane</keyword>
<feature type="transmembrane region" description="Helical" evidence="23">
    <location>
        <begin position="131"/>
        <end position="156"/>
    </location>
</feature>
<keyword evidence="5" id="KW-1003">Cell membrane</keyword>
<dbReference type="InterPro" id="IPR004156">
    <property type="entry name" value="OATP"/>
</dbReference>
<keyword evidence="13" id="KW-0458">Lysosome</keyword>
<evidence type="ECO:0000256" key="7">
    <source>
        <dbReference type="ARBA" id="ARBA00022692"/>
    </source>
</evidence>
<dbReference type="GO" id="GO:0055085">
    <property type="term" value="P:transmembrane transport"/>
    <property type="evidence" value="ECO:0007669"/>
    <property type="project" value="InterPro"/>
</dbReference>
<evidence type="ECO:0000313" key="26">
    <source>
        <dbReference type="Proteomes" id="UP000001519"/>
    </source>
</evidence>
<evidence type="ECO:0000256" key="22">
    <source>
        <dbReference type="ARBA" id="ARBA00052704"/>
    </source>
</evidence>
<protein>
    <recommendedName>
        <fullName evidence="23">Solute carrier organic anion transporter family member</fullName>
    </recommendedName>
</protein>
<dbReference type="AlphaFoldDB" id="A0A2I2YBM6"/>
<evidence type="ECO:0000256" key="13">
    <source>
        <dbReference type="ARBA" id="ARBA00023228"/>
    </source>
</evidence>
<dbReference type="InterPro" id="IPR002350">
    <property type="entry name" value="Kazal_dom"/>
</dbReference>
<evidence type="ECO:0000256" key="12">
    <source>
        <dbReference type="ARBA" id="ARBA00023180"/>
    </source>
</evidence>
<feature type="transmembrane region" description="Helical" evidence="23">
    <location>
        <begin position="285"/>
        <end position="309"/>
    </location>
</feature>
<evidence type="ECO:0000256" key="4">
    <source>
        <dbReference type="ARBA" id="ARBA00022448"/>
    </source>
</evidence>
<evidence type="ECO:0000256" key="21">
    <source>
        <dbReference type="ARBA" id="ARBA00052664"/>
    </source>
</evidence>
<keyword evidence="4 23" id="KW-0813">Transport</keyword>
<dbReference type="PANTHER" id="PTHR11388:SF14">
    <property type="entry name" value="SOLUTE CARRIER ORGANIC ANION TRANSPORTER FAMILY MEMBER 2A1"/>
    <property type="match status" value="1"/>
</dbReference>
<name>A0A2I2YBM6_GORGO</name>
<reference evidence="26" key="1">
    <citation type="submission" date="2011-05" db="EMBL/GenBank/DDBJ databases">
        <title>Insights into the evolution of the great apes provided by the gorilla genome.</title>
        <authorList>
            <person name="Scally A."/>
        </authorList>
    </citation>
    <scope>NUCLEOTIDE SEQUENCE [LARGE SCALE GENOMIC DNA]</scope>
</reference>
<reference evidence="25" key="3">
    <citation type="submission" date="2025-08" db="UniProtKB">
        <authorList>
            <consortium name="Ensembl"/>
        </authorList>
    </citation>
    <scope>IDENTIFICATION</scope>
</reference>
<keyword evidence="26" id="KW-1185">Reference proteome</keyword>
<feature type="transmembrane region" description="Helical" evidence="23">
    <location>
        <begin position="533"/>
        <end position="550"/>
    </location>
</feature>
<feature type="transmembrane region" description="Helical" evidence="23">
    <location>
        <begin position="244"/>
        <end position="265"/>
    </location>
</feature>
<dbReference type="Bgee" id="ENSGGOG00000010727">
    <property type="expression patterns" value="Expressed in adult mammalian kidney and 6 other cell types or tissues"/>
</dbReference>
<accession>A0A2I2YBM6</accession>
<comment type="catalytic activity">
    <reaction evidence="16">
        <text>prostaglandin F2alpha(out) + 2 (S)-lactate(in) = prostaglandin F2alpha(in) + 2 (S)-lactate(out)</text>
        <dbReference type="Rhea" id="RHEA:74399"/>
        <dbReference type="ChEBI" id="CHEBI:16651"/>
        <dbReference type="ChEBI" id="CHEBI:57404"/>
    </reaction>
</comment>
<comment type="catalytic activity">
    <reaction evidence="15">
        <text>prostaglandin E2(out) = prostaglandin E2(in)</text>
        <dbReference type="Rhea" id="RHEA:50984"/>
        <dbReference type="ChEBI" id="CHEBI:606564"/>
    </reaction>
</comment>
<dbReference type="FunFam" id="3.30.60.30:FF:000038">
    <property type="entry name" value="Solute carrier organic anion transporter family member"/>
    <property type="match status" value="1"/>
</dbReference>
<evidence type="ECO:0000256" key="3">
    <source>
        <dbReference type="ARBA" id="ARBA00009657"/>
    </source>
</evidence>
<feature type="transmembrane region" description="Helical" evidence="23">
    <location>
        <begin position="472"/>
        <end position="490"/>
    </location>
</feature>
<dbReference type="GO" id="GO:0009925">
    <property type="term" value="C:basal plasma membrane"/>
    <property type="evidence" value="ECO:0007669"/>
    <property type="project" value="UniProtKB-SubCell"/>
</dbReference>
<evidence type="ECO:0000256" key="23">
    <source>
        <dbReference type="RuleBase" id="RU362056"/>
    </source>
</evidence>
<comment type="catalytic activity">
    <reaction evidence="20">
        <text>thromboxane B2(out) + 2 (S)-lactate(in) = thromboxane B2(in) + 2 (S)-lactate(out)</text>
        <dbReference type="Rhea" id="RHEA:74407"/>
        <dbReference type="ChEBI" id="CHEBI:16651"/>
        <dbReference type="ChEBI" id="CHEBI:90696"/>
    </reaction>
</comment>
<comment type="catalytic activity">
    <reaction evidence="22">
        <text>prostaglandin E2(out) + 2 (S)-lactate(in) = prostaglandin E2(in) + 2 (S)-lactate(out)</text>
        <dbReference type="Rhea" id="RHEA:74383"/>
        <dbReference type="ChEBI" id="CHEBI:16651"/>
        <dbReference type="ChEBI" id="CHEBI:606564"/>
    </reaction>
</comment>
<evidence type="ECO:0000256" key="10">
    <source>
        <dbReference type="ARBA" id="ARBA00023136"/>
    </source>
</evidence>
<comment type="catalytic activity">
    <reaction evidence="18">
        <text>prostaglandin H2(out) + 2 (S)-lactate(in) = prostaglandin H2(in) + 2 (S)-lactate(out)</text>
        <dbReference type="Rhea" id="RHEA:74379"/>
        <dbReference type="ChEBI" id="CHEBI:16651"/>
        <dbReference type="ChEBI" id="CHEBI:57405"/>
    </reaction>
</comment>
<evidence type="ECO:0000259" key="24">
    <source>
        <dbReference type="PROSITE" id="PS51465"/>
    </source>
</evidence>
<keyword evidence="12" id="KW-0325">Glycoprotein</keyword>
<feature type="domain" description="Kazal-like" evidence="24">
    <location>
        <begin position="360"/>
        <end position="418"/>
    </location>
</feature>
<feature type="transmembrane region" description="Helical" evidence="23">
    <location>
        <begin position="97"/>
        <end position="119"/>
    </location>
</feature>
<feature type="transmembrane region" description="Helical" evidence="23">
    <location>
        <begin position="436"/>
        <end position="460"/>
    </location>
</feature>
<dbReference type="PANTHER" id="PTHR11388">
    <property type="entry name" value="ORGANIC ANION TRANSPORTER"/>
    <property type="match status" value="1"/>
</dbReference>
<keyword evidence="7 23" id="KW-0812">Transmembrane</keyword>
<comment type="caution">
    <text evidence="23">Lacks conserved residue(s) required for the propagation of feature annotation.</text>
</comment>
<evidence type="ECO:0000256" key="11">
    <source>
        <dbReference type="ARBA" id="ARBA00023157"/>
    </source>
</evidence>
<dbReference type="GO" id="GO:0005764">
    <property type="term" value="C:lysosome"/>
    <property type="evidence" value="ECO:0007669"/>
    <property type="project" value="UniProtKB-SubCell"/>
</dbReference>
<dbReference type="InterPro" id="IPR036259">
    <property type="entry name" value="MFS_trans_sf"/>
</dbReference>
<dbReference type="GO" id="GO:0005319">
    <property type="term" value="F:lipid transporter activity"/>
    <property type="evidence" value="ECO:0007669"/>
    <property type="project" value="UniProtKB-ARBA"/>
</dbReference>
<comment type="subcellular location">
    <subcellularLocation>
        <location evidence="14">Basal cell membrane</location>
        <topology evidence="14">Multi-pass membrane protein</topology>
    </subcellularLocation>
    <subcellularLocation>
        <location evidence="23">Cell membrane</location>
        <topology evidence="23">Multi-pass membrane protein</topology>
    </subcellularLocation>
    <subcellularLocation>
        <location evidence="2">Cytoplasm</location>
    </subcellularLocation>
    <subcellularLocation>
        <location evidence="1">Lysosome</location>
    </subcellularLocation>
</comment>